<dbReference type="PANTHER" id="PTHR37417">
    <property type="entry name" value="67 KDA MYOSIN-CROSS-REACTIVE ANTIGEN FAMILY PROTEIN (AFU_ORTHOLOGUE AFUA_5G09970)"/>
    <property type="match status" value="1"/>
</dbReference>
<dbReference type="PANTHER" id="PTHR37417:SF3">
    <property type="entry name" value="MYOSIN-CROSSREACTIVE PROTEIN"/>
    <property type="match status" value="1"/>
</dbReference>
<dbReference type="GO" id="GO:0050151">
    <property type="term" value="F:oleate hydratase activity"/>
    <property type="evidence" value="ECO:0007669"/>
    <property type="project" value="UniProtKB-EC"/>
</dbReference>
<name>A0ABU0N1D9_9FIRM</name>
<dbReference type="NCBIfam" id="NF010584">
    <property type="entry name" value="PRK13977.1"/>
    <property type="match status" value="1"/>
</dbReference>
<organism evidence="2 3">
    <name type="scientific">Paraclostridium ghonii</name>
    <dbReference type="NCBI Taxonomy" id="29358"/>
    <lineage>
        <taxon>Bacteria</taxon>
        <taxon>Bacillati</taxon>
        <taxon>Bacillota</taxon>
        <taxon>Clostridia</taxon>
        <taxon>Peptostreptococcales</taxon>
        <taxon>Peptostreptococcaceae</taxon>
        <taxon>Paraclostridium</taxon>
    </lineage>
</organism>
<dbReference type="EC" id="4.2.1.53" evidence="2"/>
<proteinExistence type="predicted"/>
<dbReference type="Gene3D" id="3.50.50.60">
    <property type="entry name" value="FAD/NAD(P)-binding domain"/>
    <property type="match status" value="2"/>
</dbReference>
<feature type="transmembrane region" description="Helical" evidence="1">
    <location>
        <begin position="20"/>
        <end position="37"/>
    </location>
</feature>
<dbReference type="EMBL" id="JAUSWG010000008">
    <property type="protein sequence ID" value="MDQ0556950.1"/>
    <property type="molecule type" value="Genomic_DNA"/>
</dbReference>
<gene>
    <name evidence="2" type="ORF">QOZ92_002068</name>
</gene>
<keyword evidence="1" id="KW-0472">Membrane</keyword>
<dbReference type="Pfam" id="PF06100">
    <property type="entry name" value="MCRA"/>
    <property type="match status" value="1"/>
</dbReference>
<dbReference type="SUPFAM" id="SSF51905">
    <property type="entry name" value="FAD/NAD(P)-binding domain"/>
    <property type="match status" value="1"/>
</dbReference>
<evidence type="ECO:0000313" key="2">
    <source>
        <dbReference type="EMBL" id="MDQ0556950.1"/>
    </source>
</evidence>
<evidence type="ECO:0000256" key="1">
    <source>
        <dbReference type="SAM" id="Phobius"/>
    </source>
</evidence>
<dbReference type="InterPro" id="IPR010354">
    <property type="entry name" value="Oleate_hydratase"/>
</dbReference>
<accession>A0ABU0N1D9</accession>
<keyword evidence="1" id="KW-1133">Transmembrane helix</keyword>
<dbReference type="Proteomes" id="UP001232584">
    <property type="component" value="Unassembled WGS sequence"/>
</dbReference>
<protein>
    <submittedName>
        <fullName evidence="2">Oleate hydratase</fullName>
        <ecNumber evidence="2">4.2.1.53</ecNumber>
    </submittedName>
</protein>
<keyword evidence="3" id="KW-1185">Reference proteome</keyword>
<reference evidence="2 3" key="1">
    <citation type="submission" date="2023-07" db="EMBL/GenBank/DDBJ databases">
        <title>Genomic Encyclopedia of Type Strains, Phase IV (KMG-IV): sequencing the most valuable type-strain genomes for metagenomic binning, comparative biology and taxonomic classification.</title>
        <authorList>
            <person name="Goeker M."/>
        </authorList>
    </citation>
    <scope>NUCLEOTIDE SEQUENCE [LARGE SCALE GENOMIC DNA]</scope>
    <source>
        <strain evidence="2 3">DSM 15049</strain>
    </source>
</reference>
<dbReference type="InterPro" id="IPR036188">
    <property type="entry name" value="FAD/NAD-bd_sf"/>
</dbReference>
<keyword evidence="2" id="KW-0456">Lyase</keyword>
<evidence type="ECO:0000313" key="3">
    <source>
        <dbReference type="Proteomes" id="UP001232584"/>
    </source>
</evidence>
<dbReference type="Gene3D" id="3.30.9.80">
    <property type="match status" value="1"/>
</dbReference>
<comment type="caution">
    <text evidence="2">The sequence shown here is derived from an EMBL/GenBank/DDBJ whole genome shotgun (WGS) entry which is preliminary data.</text>
</comment>
<dbReference type="RefSeq" id="WP_307507312.1">
    <property type="nucleotide sequence ID" value="NZ_BAAACE010000019.1"/>
</dbReference>
<keyword evidence="1" id="KW-0812">Transmembrane</keyword>
<sequence>MGNFQNISTLKTKDIEDKSAYLIGGGIASLAAAAYLIRDGHMNGENITILEETDILGGAMDGSGDFDNGYLIRGGREMEEHYECTWDLFSSIPSMEEPNKTILEEFRELNMKDPNESTCRLLHNCGEKADFSSLGLNDSHIKQLAKLFLATEAELGTTTVEQFFDISFFDTNMWYFWRSMFAFETWHSVAEMKRYMERFIHLLPGMNCMKNIMFSKYNQYESFILPLKNWLKSKGVVFDFNTQVTDLSMDIHGDSKKVTAIHLLRCKNKEIINITENDLVFITTGSMTENSSIGNMSTAPILNTDEGGCWNLWKNISAKDSSFGNPEVFCSNIDKSKWESFTITCKDSKLIQKIKELTGKDPYSGKVVTGGIITIKDSSWLLSVTCNRQPHFINQPKDVIVLWAYALFTDNVGDFIKKKMCDCTGEELAMEMLYHMGLEKDIPEILKTINVIPCMMPYVTSQFMPRKKGDRPDVVPQGSINFAFLGQFVEIPDDCVFTVEYSIRSAMMGVYSLLNIDRNIPPVYPSKYDIRSVMAATKTLYGQRSLPGEFLLKKLLQNTSLDGLI</sequence>